<proteinExistence type="predicted"/>
<accession>A0AAE0P7V6</accession>
<evidence type="ECO:0000313" key="4">
    <source>
        <dbReference type="Proteomes" id="UP001285441"/>
    </source>
</evidence>
<dbReference type="AlphaFoldDB" id="A0AAE0P7V6"/>
<name>A0AAE0P7V6_9PEZI</name>
<comment type="caution">
    <text evidence="3">The sequence shown here is derived from an EMBL/GenBank/DDBJ whole genome shotgun (WGS) entry which is preliminary data.</text>
</comment>
<reference evidence="3" key="2">
    <citation type="submission" date="2023-06" db="EMBL/GenBank/DDBJ databases">
        <authorList>
            <consortium name="Lawrence Berkeley National Laboratory"/>
            <person name="Haridas S."/>
            <person name="Hensen N."/>
            <person name="Bonometti L."/>
            <person name="Westerberg I."/>
            <person name="Brannstrom I.O."/>
            <person name="Guillou S."/>
            <person name="Cros-Aarteil S."/>
            <person name="Calhoun S."/>
            <person name="Kuo A."/>
            <person name="Mondo S."/>
            <person name="Pangilinan J."/>
            <person name="Riley R."/>
            <person name="LaButti K."/>
            <person name="Andreopoulos B."/>
            <person name="Lipzen A."/>
            <person name="Chen C."/>
            <person name="Yanf M."/>
            <person name="Daum C."/>
            <person name="Ng V."/>
            <person name="Clum A."/>
            <person name="Steindorff A."/>
            <person name="Ohm R."/>
            <person name="Martin F."/>
            <person name="Silar P."/>
            <person name="Natvig D."/>
            <person name="Lalanne C."/>
            <person name="Gautier V."/>
            <person name="Ament-velasquez S.L."/>
            <person name="Kruys A."/>
            <person name="Hutchinson M.I."/>
            <person name="Powell A.J."/>
            <person name="Barry K."/>
            <person name="Miller A.N."/>
            <person name="Grigoriev I.V."/>
            <person name="Debuchy R."/>
            <person name="Gladieux P."/>
            <person name="Thoren M.H."/>
            <person name="Johannesson H."/>
        </authorList>
    </citation>
    <scope>NUCLEOTIDE SEQUENCE</scope>
    <source>
        <strain evidence="3">CBS 232.78</strain>
    </source>
</reference>
<gene>
    <name evidence="3" type="ORF">B0H63DRAFT_62651</name>
</gene>
<sequence>MAPVYKIALIQLQPKDVAVAENFAKAESYIRKAAAQGAHLAVLPEYHLTSWCPEHAEFVSSSAESAEYLPRYQALARELNINIVPGTICEVHPLSSADGSLAPDDNNKLVNGKPVELRNMAYWISARTGTISGTYQKKNLWHPERPHLAAGFHIPHTAFDTPLLHTDGRPIRAGLLVCWDLAFPEAFRGLVADGAELVVIPSWWHLTDVDPTARALNPLCEKVFLESATVARAFENTCAVAFCNAGGVSQVAVPILGAIGGTVEVEVEEMRVVEVDFGVLGVAEGNYKVRQDMRGMGWHYGYTLYKDGTGKGKGHTEL</sequence>
<dbReference type="PANTHER" id="PTHR43674">
    <property type="entry name" value="NITRILASE C965.09-RELATED"/>
    <property type="match status" value="1"/>
</dbReference>
<keyword evidence="4" id="KW-1185">Reference proteome</keyword>
<dbReference type="GO" id="GO:0016811">
    <property type="term" value="F:hydrolase activity, acting on carbon-nitrogen (but not peptide) bonds, in linear amides"/>
    <property type="evidence" value="ECO:0007669"/>
    <property type="project" value="TreeGrafter"/>
</dbReference>
<protein>
    <submittedName>
        <fullName evidence="3">Carbon-nitrogen hydrolase</fullName>
    </submittedName>
</protein>
<organism evidence="3 4">
    <name type="scientific">Podospora didyma</name>
    <dbReference type="NCBI Taxonomy" id="330526"/>
    <lineage>
        <taxon>Eukaryota</taxon>
        <taxon>Fungi</taxon>
        <taxon>Dikarya</taxon>
        <taxon>Ascomycota</taxon>
        <taxon>Pezizomycotina</taxon>
        <taxon>Sordariomycetes</taxon>
        <taxon>Sordariomycetidae</taxon>
        <taxon>Sordariales</taxon>
        <taxon>Podosporaceae</taxon>
        <taxon>Podospora</taxon>
    </lineage>
</organism>
<evidence type="ECO:0000313" key="3">
    <source>
        <dbReference type="EMBL" id="KAK3394948.1"/>
    </source>
</evidence>
<dbReference type="CDD" id="cd07197">
    <property type="entry name" value="nitrilase"/>
    <property type="match status" value="1"/>
</dbReference>
<dbReference type="InterPro" id="IPR036526">
    <property type="entry name" value="C-N_Hydrolase_sf"/>
</dbReference>
<evidence type="ECO:0000259" key="2">
    <source>
        <dbReference type="PROSITE" id="PS50263"/>
    </source>
</evidence>
<dbReference type="SUPFAM" id="SSF56317">
    <property type="entry name" value="Carbon-nitrogen hydrolase"/>
    <property type="match status" value="1"/>
</dbReference>
<dbReference type="EMBL" id="JAULSW010000001">
    <property type="protein sequence ID" value="KAK3394948.1"/>
    <property type="molecule type" value="Genomic_DNA"/>
</dbReference>
<dbReference type="PROSITE" id="PS50263">
    <property type="entry name" value="CN_HYDROLASE"/>
    <property type="match status" value="1"/>
</dbReference>
<dbReference type="Proteomes" id="UP001285441">
    <property type="component" value="Unassembled WGS sequence"/>
</dbReference>
<evidence type="ECO:0000256" key="1">
    <source>
        <dbReference type="ARBA" id="ARBA00022801"/>
    </source>
</evidence>
<keyword evidence="1 3" id="KW-0378">Hydrolase</keyword>
<reference evidence="3" key="1">
    <citation type="journal article" date="2023" name="Mol. Phylogenet. Evol.">
        <title>Genome-scale phylogeny and comparative genomics of the fungal order Sordariales.</title>
        <authorList>
            <person name="Hensen N."/>
            <person name="Bonometti L."/>
            <person name="Westerberg I."/>
            <person name="Brannstrom I.O."/>
            <person name="Guillou S."/>
            <person name="Cros-Aarteil S."/>
            <person name="Calhoun S."/>
            <person name="Haridas S."/>
            <person name="Kuo A."/>
            <person name="Mondo S."/>
            <person name="Pangilinan J."/>
            <person name="Riley R."/>
            <person name="LaButti K."/>
            <person name="Andreopoulos B."/>
            <person name="Lipzen A."/>
            <person name="Chen C."/>
            <person name="Yan M."/>
            <person name="Daum C."/>
            <person name="Ng V."/>
            <person name="Clum A."/>
            <person name="Steindorff A."/>
            <person name="Ohm R.A."/>
            <person name="Martin F."/>
            <person name="Silar P."/>
            <person name="Natvig D.O."/>
            <person name="Lalanne C."/>
            <person name="Gautier V."/>
            <person name="Ament-Velasquez S.L."/>
            <person name="Kruys A."/>
            <person name="Hutchinson M.I."/>
            <person name="Powell A.J."/>
            <person name="Barry K."/>
            <person name="Miller A.N."/>
            <person name="Grigoriev I.V."/>
            <person name="Debuchy R."/>
            <person name="Gladieux P."/>
            <person name="Hiltunen Thoren M."/>
            <person name="Johannesson H."/>
        </authorList>
    </citation>
    <scope>NUCLEOTIDE SEQUENCE</scope>
    <source>
        <strain evidence="3">CBS 232.78</strain>
    </source>
</reference>
<dbReference type="InterPro" id="IPR050345">
    <property type="entry name" value="Aliph_Amidase/BUP"/>
</dbReference>
<feature type="domain" description="CN hydrolase" evidence="2">
    <location>
        <begin position="5"/>
        <end position="277"/>
    </location>
</feature>
<dbReference type="Gene3D" id="3.60.110.10">
    <property type="entry name" value="Carbon-nitrogen hydrolase"/>
    <property type="match status" value="1"/>
</dbReference>
<dbReference type="InterPro" id="IPR003010">
    <property type="entry name" value="C-N_Hydrolase"/>
</dbReference>
<dbReference type="Pfam" id="PF00795">
    <property type="entry name" value="CN_hydrolase"/>
    <property type="match status" value="1"/>
</dbReference>
<dbReference type="PANTHER" id="PTHR43674:SF16">
    <property type="entry name" value="CARBON-NITROGEN FAMILY, PUTATIVE (AFU_ORTHOLOGUE AFUA_5G02350)-RELATED"/>
    <property type="match status" value="1"/>
</dbReference>